<feature type="transmembrane region" description="Helical" evidence="6">
    <location>
        <begin position="103"/>
        <end position="124"/>
    </location>
</feature>
<feature type="domain" description="DUF2179" evidence="7">
    <location>
        <begin position="313"/>
        <end position="373"/>
    </location>
</feature>
<dbReference type="InterPro" id="IPR003740">
    <property type="entry name" value="YitT"/>
</dbReference>
<organism evidence="8 9">
    <name type="scientific">Kaistella gelatinilytica</name>
    <dbReference type="NCBI Taxonomy" id="2787636"/>
    <lineage>
        <taxon>Bacteria</taxon>
        <taxon>Pseudomonadati</taxon>
        <taxon>Bacteroidota</taxon>
        <taxon>Flavobacteriia</taxon>
        <taxon>Flavobacteriales</taxon>
        <taxon>Weeksellaceae</taxon>
        <taxon>Chryseobacterium group</taxon>
        <taxon>Kaistella</taxon>
    </lineage>
</organism>
<keyword evidence="4 6" id="KW-1133">Transmembrane helix</keyword>
<dbReference type="InterPro" id="IPR015867">
    <property type="entry name" value="N-reg_PII/ATP_PRibTrfase_C"/>
</dbReference>
<keyword evidence="9" id="KW-1185">Reference proteome</keyword>
<dbReference type="Proteomes" id="UP000660070">
    <property type="component" value="Unassembled WGS sequence"/>
</dbReference>
<dbReference type="Gene3D" id="3.30.70.120">
    <property type="match status" value="1"/>
</dbReference>
<dbReference type="PANTHER" id="PTHR33545:SF3">
    <property type="entry name" value="UPF0750 MEMBRANE PROTEIN YQFU"/>
    <property type="match status" value="1"/>
</dbReference>
<evidence type="ECO:0000256" key="4">
    <source>
        <dbReference type="ARBA" id="ARBA00022989"/>
    </source>
</evidence>
<keyword evidence="5 6" id="KW-0472">Membrane</keyword>
<evidence type="ECO:0000256" key="3">
    <source>
        <dbReference type="ARBA" id="ARBA00022692"/>
    </source>
</evidence>
<gene>
    <name evidence="8" type="ORF">IV494_03650</name>
</gene>
<proteinExistence type="predicted"/>
<dbReference type="EMBL" id="JADPVI010000001">
    <property type="protein sequence ID" value="MBF8456267.1"/>
    <property type="molecule type" value="Genomic_DNA"/>
</dbReference>
<evidence type="ECO:0000259" key="7">
    <source>
        <dbReference type="Pfam" id="PF10035"/>
    </source>
</evidence>
<feature type="transmembrane region" description="Helical" evidence="6">
    <location>
        <begin position="245"/>
        <end position="263"/>
    </location>
</feature>
<protein>
    <submittedName>
        <fullName evidence="8">YitT family protein</fullName>
    </submittedName>
</protein>
<evidence type="ECO:0000256" key="1">
    <source>
        <dbReference type="ARBA" id="ARBA00004651"/>
    </source>
</evidence>
<sequence length="382" mass="42573">MATKLPQNPQNHLSKILCDADLFYLGGDEYEFFSENLFSELKGNAIVETKEIWHKRQVDFLNSHQFYTKTAKDELENKKGENKDKVEKNTGHLKKKSNLLDHLQDTVSVLFGVIVAAFALKSFLVPNHFFDGGVTGMSLLIHELYHINLALVIVLFNLPLIIISYFTVGKNFAKKTFFSVLFLGLCLWLLPPVDITHDKLIVAVFGGAFLGIGVGLVMRAGAALDGIEVLALYTLKKTSFTITEIILGINIIIFSIAALKFGIETSLYSVLTYFAATKTIDYVVEGIQAFTGVTIISAKSEEIKHQLVNKLGRGITVYKGERGFLPGKFDVSTDCDIIYTVVTRLEMRKLKNLIYEIDSEAFVFANTIKEASGGIIKSRVKH</sequence>
<reference evidence="8 9" key="1">
    <citation type="submission" date="2020-11" db="EMBL/GenBank/DDBJ databases">
        <title>Kaistella gelatinilytica sp. nov., a flavobacterium isolated from Antarctic Soil.</title>
        <authorList>
            <person name="Li J."/>
        </authorList>
    </citation>
    <scope>NUCLEOTIDE SEQUENCE [LARGE SCALE GENOMIC DNA]</scope>
    <source>
        <strain evidence="8 9">G5-32</strain>
    </source>
</reference>
<comment type="subcellular location">
    <subcellularLocation>
        <location evidence="1">Cell membrane</location>
        <topology evidence="1">Multi-pass membrane protein</topology>
    </subcellularLocation>
</comment>
<feature type="transmembrane region" description="Helical" evidence="6">
    <location>
        <begin position="177"/>
        <end position="195"/>
    </location>
</feature>
<evidence type="ECO:0000256" key="2">
    <source>
        <dbReference type="ARBA" id="ARBA00022475"/>
    </source>
</evidence>
<dbReference type="Pfam" id="PF10035">
    <property type="entry name" value="DUF2179"/>
    <property type="match status" value="1"/>
</dbReference>
<feature type="transmembrane region" description="Helical" evidence="6">
    <location>
        <begin position="144"/>
        <end position="165"/>
    </location>
</feature>
<dbReference type="CDD" id="cd16380">
    <property type="entry name" value="YitT_C"/>
    <property type="match status" value="1"/>
</dbReference>
<evidence type="ECO:0000313" key="8">
    <source>
        <dbReference type="EMBL" id="MBF8456267.1"/>
    </source>
</evidence>
<dbReference type="PANTHER" id="PTHR33545">
    <property type="entry name" value="UPF0750 MEMBRANE PROTEIN YITT-RELATED"/>
    <property type="match status" value="1"/>
</dbReference>
<dbReference type="InterPro" id="IPR051461">
    <property type="entry name" value="UPF0750_membrane"/>
</dbReference>
<feature type="transmembrane region" description="Helical" evidence="6">
    <location>
        <begin position="201"/>
        <end position="224"/>
    </location>
</feature>
<dbReference type="Pfam" id="PF02588">
    <property type="entry name" value="YitT_membrane"/>
    <property type="match status" value="1"/>
</dbReference>
<name>A0ABS0F979_9FLAO</name>
<dbReference type="InterPro" id="IPR019264">
    <property type="entry name" value="DUF2179"/>
</dbReference>
<evidence type="ECO:0000313" key="9">
    <source>
        <dbReference type="Proteomes" id="UP000660070"/>
    </source>
</evidence>
<keyword evidence="3 6" id="KW-0812">Transmembrane</keyword>
<keyword evidence="2" id="KW-1003">Cell membrane</keyword>
<evidence type="ECO:0000256" key="6">
    <source>
        <dbReference type="SAM" id="Phobius"/>
    </source>
</evidence>
<accession>A0ABS0F979</accession>
<evidence type="ECO:0000256" key="5">
    <source>
        <dbReference type="ARBA" id="ARBA00023136"/>
    </source>
</evidence>
<comment type="caution">
    <text evidence="8">The sequence shown here is derived from an EMBL/GenBank/DDBJ whole genome shotgun (WGS) entry which is preliminary data.</text>
</comment>